<dbReference type="PANTHER" id="PTHR31851">
    <property type="entry name" value="FE(2+)/MN(2+) TRANSPORTER PCL1"/>
    <property type="match status" value="1"/>
</dbReference>
<dbReference type="GO" id="GO:0030026">
    <property type="term" value="P:intracellular manganese ion homeostasis"/>
    <property type="evidence" value="ECO:0007669"/>
    <property type="project" value="InterPro"/>
</dbReference>
<comment type="subcellular location">
    <subcellularLocation>
        <location evidence="1">Endomembrane system</location>
        <topology evidence="1">Multi-pass membrane protein</topology>
    </subcellularLocation>
</comment>
<proteinExistence type="inferred from homology"/>
<evidence type="ECO:0000256" key="2">
    <source>
        <dbReference type="ARBA" id="ARBA00007049"/>
    </source>
</evidence>
<evidence type="ECO:0000256" key="4">
    <source>
        <dbReference type="ARBA" id="ARBA00022989"/>
    </source>
</evidence>
<name>A0A7S4A8R3_9STRA</name>
<evidence type="ECO:0000256" key="5">
    <source>
        <dbReference type="ARBA" id="ARBA00023136"/>
    </source>
</evidence>
<reference evidence="8" key="1">
    <citation type="submission" date="2021-01" db="EMBL/GenBank/DDBJ databases">
        <authorList>
            <person name="Corre E."/>
            <person name="Pelletier E."/>
            <person name="Niang G."/>
            <person name="Scheremetjew M."/>
            <person name="Finn R."/>
            <person name="Kale V."/>
            <person name="Holt S."/>
            <person name="Cochrane G."/>
            <person name="Meng A."/>
            <person name="Brown T."/>
            <person name="Cohen L."/>
        </authorList>
    </citation>
    <scope>NUCLEOTIDE SEQUENCE</scope>
    <source>
        <strain evidence="8">10249 10 AB</strain>
    </source>
</reference>
<feature type="transmembrane region" description="Helical" evidence="7">
    <location>
        <begin position="271"/>
        <end position="296"/>
    </location>
</feature>
<evidence type="ECO:0000256" key="1">
    <source>
        <dbReference type="ARBA" id="ARBA00004127"/>
    </source>
</evidence>
<feature type="region of interest" description="Disordered" evidence="6">
    <location>
        <begin position="1"/>
        <end position="67"/>
    </location>
</feature>
<dbReference type="EMBL" id="HBIX01000100">
    <property type="protein sequence ID" value="CAE0707366.1"/>
    <property type="molecule type" value="Transcribed_RNA"/>
</dbReference>
<evidence type="ECO:0000256" key="7">
    <source>
        <dbReference type="SAM" id="Phobius"/>
    </source>
</evidence>
<dbReference type="GO" id="GO:0005384">
    <property type="term" value="F:manganese ion transmembrane transporter activity"/>
    <property type="evidence" value="ECO:0007669"/>
    <property type="project" value="InterPro"/>
</dbReference>
<gene>
    <name evidence="8" type="ORF">PAUS00366_LOCUS86</name>
</gene>
<accession>A0A7S4A8R3</accession>
<dbReference type="AlphaFoldDB" id="A0A7S4A8R3"/>
<organism evidence="8">
    <name type="scientific">Pseudo-nitzschia australis</name>
    <dbReference type="NCBI Taxonomy" id="44445"/>
    <lineage>
        <taxon>Eukaryota</taxon>
        <taxon>Sar</taxon>
        <taxon>Stramenopiles</taxon>
        <taxon>Ochrophyta</taxon>
        <taxon>Bacillariophyta</taxon>
        <taxon>Bacillariophyceae</taxon>
        <taxon>Bacillariophycidae</taxon>
        <taxon>Bacillariales</taxon>
        <taxon>Bacillariaceae</taxon>
        <taxon>Pseudo-nitzschia</taxon>
    </lineage>
</organism>
<evidence type="ECO:0000256" key="6">
    <source>
        <dbReference type="SAM" id="MobiDB-lite"/>
    </source>
</evidence>
<feature type="transmembrane region" description="Helical" evidence="7">
    <location>
        <begin position="212"/>
        <end position="236"/>
    </location>
</feature>
<keyword evidence="3 7" id="KW-0812">Transmembrane</keyword>
<keyword evidence="5 7" id="KW-0472">Membrane</keyword>
<dbReference type="InterPro" id="IPR008217">
    <property type="entry name" value="Ccc1_fam"/>
</dbReference>
<protein>
    <submittedName>
        <fullName evidence="8">Uncharacterized protein</fullName>
    </submittedName>
</protein>
<feature type="compositionally biased region" description="Basic and acidic residues" evidence="6">
    <location>
        <begin position="56"/>
        <end position="67"/>
    </location>
</feature>
<evidence type="ECO:0000256" key="3">
    <source>
        <dbReference type="ARBA" id="ARBA00022692"/>
    </source>
</evidence>
<feature type="transmembrane region" description="Helical" evidence="7">
    <location>
        <begin position="85"/>
        <end position="110"/>
    </location>
</feature>
<comment type="similarity">
    <text evidence="2">Belongs to the CCC1 family.</text>
</comment>
<evidence type="ECO:0000313" key="8">
    <source>
        <dbReference type="EMBL" id="CAE0707366.1"/>
    </source>
</evidence>
<feature type="compositionally biased region" description="Polar residues" evidence="6">
    <location>
        <begin position="1"/>
        <end position="14"/>
    </location>
</feature>
<keyword evidence="4 7" id="KW-1133">Transmembrane helix</keyword>
<dbReference type="Pfam" id="PF01988">
    <property type="entry name" value="VIT1"/>
    <property type="match status" value="1"/>
</dbReference>
<dbReference type="GO" id="GO:0012505">
    <property type="term" value="C:endomembrane system"/>
    <property type="evidence" value="ECO:0007669"/>
    <property type="project" value="UniProtKB-SubCell"/>
</dbReference>
<feature type="transmembrane region" description="Helical" evidence="7">
    <location>
        <begin position="242"/>
        <end position="259"/>
    </location>
</feature>
<sequence>MTTNMDTISENSSLLEVKTNGKDVENTEGVETSARLAFESSNADASRRYHQKRTRPSPEHDVEEPWHQSEGGLLQPVIFGGLDGILTSFAIVAGAAGGGLSISAVLVLGFSNIFADALSMGVGEFLSSKANNEWILSEKRREEWEMENFRDGEIQEMIDIYVSKGFTTEDATLVIKTMAKYEGFFVDIMMQQELELQVPDEDHVEQSMKEGFVMFCSFAFFGTAPLLGYTLIPWMFPHLESHTLFQSACVVTGLVLFMLGSIKSNFSRTNWFWSGCETLILGGSCATVAYTIGYFVNGLLDDDNETGGAL</sequence>